<dbReference type="AlphaFoldDB" id="A0A1Y2IHF6"/>
<proteinExistence type="predicted"/>
<feature type="compositionally biased region" description="Low complexity" evidence="1">
    <location>
        <begin position="101"/>
        <end position="115"/>
    </location>
</feature>
<organism evidence="3 4">
    <name type="scientific">Trametes coccinea (strain BRFM310)</name>
    <name type="common">Pycnoporus coccineus</name>
    <dbReference type="NCBI Taxonomy" id="1353009"/>
    <lineage>
        <taxon>Eukaryota</taxon>
        <taxon>Fungi</taxon>
        <taxon>Dikarya</taxon>
        <taxon>Basidiomycota</taxon>
        <taxon>Agaricomycotina</taxon>
        <taxon>Agaricomycetes</taxon>
        <taxon>Polyporales</taxon>
        <taxon>Polyporaceae</taxon>
        <taxon>Trametes</taxon>
    </lineage>
</organism>
<evidence type="ECO:0008006" key="5">
    <source>
        <dbReference type="Google" id="ProtNLM"/>
    </source>
</evidence>
<dbReference type="GO" id="GO:0005789">
    <property type="term" value="C:endoplasmic reticulum membrane"/>
    <property type="evidence" value="ECO:0007669"/>
    <property type="project" value="TreeGrafter"/>
</dbReference>
<accession>A0A1Y2IHF6</accession>
<dbReference type="OrthoDB" id="5673at2759"/>
<feature type="compositionally biased region" description="Low complexity" evidence="1">
    <location>
        <begin position="81"/>
        <end position="92"/>
    </location>
</feature>
<keyword evidence="2" id="KW-1133">Transmembrane helix</keyword>
<dbReference type="InterPro" id="IPR037997">
    <property type="entry name" value="Dgk1-like"/>
</dbReference>
<reference evidence="3 4" key="1">
    <citation type="journal article" date="2015" name="Biotechnol. Biofuels">
        <title>Enhanced degradation of softwood versus hardwood by the white-rot fungus Pycnoporus coccineus.</title>
        <authorList>
            <person name="Couturier M."/>
            <person name="Navarro D."/>
            <person name="Chevret D."/>
            <person name="Henrissat B."/>
            <person name="Piumi F."/>
            <person name="Ruiz-Duenas F.J."/>
            <person name="Martinez A.T."/>
            <person name="Grigoriev I.V."/>
            <person name="Riley R."/>
            <person name="Lipzen A."/>
            <person name="Berrin J.G."/>
            <person name="Master E.R."/>
            <person name="Rosso M.N."/>
        </authorList>
    </citation>
    <scope>NUCLEOTIDE SEQUENCE [LARGE SCALE GENOMIC DNA]</scope>
    <source>
        <strain evidence="3 4">BRFM310</strain>
    </source>
</reference>
<name>A0A1Y2IHF6_TRAC3</name>
<evidence type="ECO:0000313" key="3">
    <source>
        <dbReference type="EMBL" id="OSD00565.1"/>
    </source>
</evidence>
<gene>
    <name evidence="3" type="ORF">PYCCODRAFT_666328</name>
</gene>
<dbReference type="GO" id="GO:0004143">
    <property type="term" value="F:ATP-dependent diacylglycerol kinase activity"/>
    <property type="evidence" value="ECO:0007669"/>
    <property type="project" value="InterPro"/>
</dbReference>
<feature type="transmembrane region" description="Helical" evidence="2">
    <location>
        <begin position="202"/>
        <end position="231"/>
    </location>
</feature>
<keyword evidence="4" id="KW-1185">Reference proteome</keyword>
<keyword evidence="2" id="KW-0472">Membrane</keyword>
<dbReference type="Proteomes" id="UP000193067">
    <property type="component" value="Unassembled WGS sequence"/>
</dbReference>
<evidence type="ECO:0000256" key="2">
    <source>
        <dbReference type="SAM" id="Phobius"/>
    </source>
</evidence>
<feature type="compositionally biased region" description="Polar residues" evidence="1">
    <location>
        <begin position="71"/>
        <end position="80"/>
    </location>
</feature>
<feature type="transmembrane region" description="Helical" evidence="2">
    <location>
        <begin position="266"/>
        <end position="287"/>
    </location>
</feature>
<dbReference type="GO" id="GO:0006654">
    <property type="term" value="P:phosphatidic acid biosynthetic process"/>
    <property type="evidence" value="ECO:0007669"/>
    <property type="project" value="TreeGrafter"/>
</dbReference>
<dbReference type="PANTHER" id="PTHR31303">
    <property type="entry name" value="CTP-DEPENDENT DIACYLGLYCEROL KINASE 1"/>
    <property type="match status" value="1"/>
</dbReference>
<evidence type="ECO:0000256" key="1">
    <source>
        <dbReference type="SAM" id="MobiDB-lite"/>
    </source>
</evidence>
<evidence type="ECO:0000313" key="4">
    <source>
        <dbReference type="Proteomes" id="UP000193067"/>
    </source>
</evidence>
<sequence>MTLPANDAFTLGLPHDPARLGLRSSSSSSSSSKIPFVSSQKARSPSFARRSPARPAHSANRQMSVERTDPPRSSQVHSPTSNGSASSANGSAVRHRKTPRSTSQTSSSSSSQAAADIGKTVPPPVDWEIPRKTLHSSIGFLTLYLYASNGDPRKVVYALSLALAFIVPCDILRFRSARFEWLFERCVGFLMRESEKKTTNGVIWYIIGVIFVLSVYPLDIATVSILILSWADTAASTIGRLLGPYTAPLPRRLPLLRLPLAPRKSLAGFVAGSLTGAAIAVGFWGAFAPSARAAQLDFRLPAGLLSAAEESLPTALAELVQQSVEWVRASGLPVGRWIGLGTLGTVCGLISGTAEALDLGSLDDNLTLPIISGGCIWGFFKALEYFTGTSVSV</sequence>
<feature type="compositionally biased region" description="Low complexity" evidence="1">
    <location>
        <begin position="42"/>
        <end position="61"/>
    </location>
</feature>
<dbReference type="EMBL" id="KZ084117">
    <property type="protein sequence ID" value="OSD00565.1"/>
    <property type="molecule type" value="Genomic_DNA"/>
</dbReference>
<keyword evidence="2" id="KW-0812">Transmembrane</keyword>
<protein>
    <recommendedName>
        <fullName evidence="5">Phosphatidate cytidylyltransferase</fullName>
    </recommendedName>
</protein>
<dbReference type="STRING" id="1353009.A0A1Y2IHF6"/>
<dbReference type="PANTHER" id="PTHR31303:SF1">
    <property type="entry name" value="CTP-DEPENDENT DIACYLGLYCEROL KINASE 1"/>
    <property type="match status" value="1"/>
</dbReference>
<feature type="region of interest" description="Disordered" evidence="1">
    <location>
        <begin position="1"/>
        <end position="124"/>
    </location>
</feature>